<dbReference type="AlphaFoldDB" id="X6LVP5"/>
<proteinExistence type="predicted"/>
<evidence type="ECO:0000313" key="4">
    <source>
        <dbReference type="Proteomes" id="UP000023152"/>
    </source>
</evidence>
<feature type="coiled-coil region" evidence="1">
    <location>
        <begin position="341"/>
        <end position="368"/>
    </location>
</feature>
<keyword evidence="2" id="KW-0812">Transmembrane</keyword>
<feature type="transmembrane region" description="Helical" evidence="2">
    <location>
        <begin position="367"/>
        <end position="382"/>
    </location>
</feature>
<evidence type="ECO:0008006" key="5">
    <source>
        <dbReference type="Google" id="ProtNLM"/>
    </source>
</evidence>
<dbReference type="EMBL" id="ASPP01027593">
    <property type="protein sequence ID" value="ETO06003.1"/>
    <property type="molecule type" value="Genomic_DNA"/>
</dbReference>
<keyword evidence="2" id="KW-0472">Membrane</keyword>
<gene>
    <name evidence="3" type="ORF">RFI_31393</name>
</gene>
<sequence>MNQTEETTIDISAPFVTLSSLPIPLDQSQCVIYKHEVLICGGYLKGDCYSYHIIKDQYKFICSYPSDVHLKGHCVIKLINNNNPDEITLLSFGGGKKHTLIMKYKSVWDDVNEMKIENKYRNEWIAFTDNHNNQIQIGGDGENYWGARAIIGGSNNHLLFITSRPNDIDVYNLNTFEYIKYDTLPANNDIYYHCFVSKANCKKIYEMILFCMNTGLFIQYDEDSNRFQFRELRVFSTISSLCAYSYICINDFILFFGGDGDEIRATKEVHKYSMKENKWMKFEQTLPIAFTEGIVILDNDNMFMHIIGGSDGNKLLSTHIKTKVIEWMKEETEIEKQWILEETEKIELEKLKIEINEMKDDLKSKKIKVYFILFFFINLFLSEKKIKKKKNRDKEKLKL</sequence>
<evidence type="ECO:0000313" key="3">
    <source>
        <dbReference type="EMBL" id="ETO06003.1"/>
    </source>
</evidence>
<dbReference type="Proteomes" id="UP000023152">
    <property type="component" value="Unassembled WGS sequence"/>
</dbReference>
<name>X6LVP5_RETFI</name>
<evidence type="ECO:0000256" key="1">
    <source>
        <dbReference type="SAM" id="Coils"/>
    </source>
</evidence>
<keyword evidence="2" id="KW-1133">Transmembrane helix</keyword>
<dbReference type="Gene3D" id="2.120.10.80">
    <property type="entry name" value="Kelch-type beta propeller"/>
    <property type="match status" value="2"/>
</dbReference>
<dbReference type="InterPro" id="IPR015915">
    <property type="entry name" value="Kelch-typ_b-propeller"/>
</dbReference>
<protein>
    <recommendedName>
        <fullName evidence="5">Kelch motif family protein</fullName>
    </recommendedName>
</protein>
<accession>X6LVP5</accession>
<keyword evidence="1" id="KW-0175">Coiled coil</keyword>
<reference evidence="3 4" key="1">
    <citation type="journal article" date="2013" name="Curr. Biol.">
        <title>The Genome of the Foraminiferan Reticulomyxa filosa.</title>
        <authorList>
            <person name="Glockner G."/>
            <person name="Hulsmann N."/>
            <person name="Schleicher M."/>
            <person name="Noegel A.A."/>
            <person name="Eichinger L."/>
            <person name="Gallinger C."/>
            <person name="Pawlowski J."/>
            <person name="Sierra R."/>
            <person name="Euteneuer U."/>
            <person name="Pillet L."/>
            <person name="Moustafa A."/>
            <person name="Platzer M."/>
            <person name="Groth M."/>
            <person name="Szafranski K."/>
            <person name="Schliwa M."/>
        </authorList>
    </citation>
    <scope>NUCLEOTIDE SEQUENCE [LARGE SCALE GENOMIC DNA]</scope>
</reference>
<dbReference type="SUPFAM" id="SSF117281">
    <property type="entry name" value="Kelch motif"/>
    <property type="match status" value="1"/>
</dbReference>
<organism evidence="3 4">
    <name type="scientific">Reticulomyxa filosa</name>
    <dbReference type="NCBI Taxonomy" id="46433"/>
    <lineage>
        <taxon>Eukaryota</taxon>
        <taxon>Sar</taxon>
        <taxon>Rhizaria</taxon>
        <taxon>Retaria</taxon>
        <taxon>Foraminifera</taxon>
        <taxon>Monothalamids</taxon>
        <taxon>Reticulomyxidae</taxon>
        <taxon>Reticulomyxa</taxon>
    </lineage>
</organism>
<evidence type="ECO:0000256" key="2">
    <source>
        <dbReference type="SAM" id="Phobius"/>
    </source>
</evidence>
<comment type="caution">
    <text evidence="3">The sequence shown here is derived from an EMBL/GenBank/DDBJ whole genome shotgun (WGS) entry which is preliminary data.</text>
</comment>
<keyword evidence="4" id="KW-1185">Reference proteome</keyword>